<keyword evidence="3" id="KW-0732">Signal</keyword>
<dbReference type="Pfam" id="PF01103">
    <property type="entry name" value="Omp85"/>
    <property type="match status" value="1"/>
</dbReference>
<evidence type="ECO:0000256" key="3">
    <source>
        <dbReference type="SAM" id="SignalP"/>
    </source>
</evidence>
<evidence type="ECO:0000313" key="5">
    <source>
        <dbReference type="EMBL" id="EAZ79919.1"/>
    </source>
</evidence>
<reference evidence="5 6" key="1">
    <citation type="journal article" date="2011" name="J. Bacteriol.">
        <title>Complete genome sequence of Algoriphagus sp. PR1, bacterial prey of a colony-forming choanoflagellate.</title>
        <authorList>
            <person name="Alegado R.A."/>
            <person name="Ferriera S."/>
            <person name="Nusbaum C."/>
            <person name="Young S.K."/>
            <person name="Zeng Q."/>
            <person name="Imamovic A."/>
            <person name="Fairclough S.R."/>
            <person name="King N."/>
        </authorList>
    </citation>
    <scope>NUCLEOTIDE SEQUENCE [LARGE SCALE GENOMIC DNA]</scope>
    <source>
        <strain evidence="5 6">PR1</strain>
    </source>
</reference>
<organism evidence="5 6">
    <name type="scientific">Algoriphagus machipongonensis</name>
    <dbReference type="NCBI Taxonomy" id="388413"/>
    <lineage>
        <taxon>Bacteria</taxon>
        <taxon>Pseudomonadati</taxon>
        <taxon>Bacteroidota</taxon>
        <taxon>Cytophagia</taxon>
        <taxon>Cytophagales</taxon>
        <taxon>Cyclobacteriaceae</taxon>
        <taxon>Algoriphagus</taxon>
    </lineage>
</organism>
<dbReference type="HOGENOM" id="CLU_046092_2_0_10"/>
<dbReference type="GO" id="GO:0019867">
    <property type="term" value="C:outer membrane"/>
    <property type="evidence" value="ECO:0007669"/>
    <property type="project" value="InterPro"/>
</dbReference>
<sequence length="387" mass="43905">MNFYRTALVFFVSLLSLNFVLAQDKPKKEKLTMEVFRDSLDNKLDLSDFLINFHGFIPVAQIVTEPALGGIGVVFSPIFIKPNKNQNLGEFVPPDITAAFGGITGNKTWGVGAMRIASLPKQHLKYRVGAAYGDVNMDFYRDLPMVSERKFGFNFNTTAVFASVLRQIGKTQLFVGLEYLYLRNKVRPDFGLENLPEFATDKSLDNNLSSIGIAMEYDKRDNVFTPNKGLYIVSDFKMNGSWTGSDYEYQNLNIAAFQYLQLAPKWVSGFRLEGRMQFDDAPFYLKPSVSLRGVPMARYQGDQTYLVETEQRYDITDRWSVLGFVGTGKAVTKEISFSEADLVYNYGTGFRYLIARKFGIRTGVDVAWSNNDLGWYIIFGSAWNNRN</sequence>
<dbReference type="InterPro" id="IPR000184">
    <property type="entry name" value="Bac_surfAg_D15"/>
</dbReference>
<comment type="subcellular location">
    <subcellularLocation>
        <location evidence="1">Membrane</location>
    </subcellularLocation>
</comment>
<evidence type="ECO:0000256" key="2">
    <source>
        <dbReference type="ARBA" id="ARBA00023136"/>
    </source>
</evidence>
<dbReference type="OrthoDB" id="9771071at2"/>
<dbReference type="STRING" id="388413.ALPR1_14859"/>
<keyword evidence="6" id="KW-1185">Reference proteome</keyword>
<dbReference type="eggNOG" id="COG4775">
    <property type="taxonomic scope" value="Bacteria"/>
</dbReference>
<dbReference type="Proteomes" id="UP000003919">
    <property type="component" value="Unassembled WGS sequence"/>
</dbReference>
<name>A3I0C3_9BACT</name>
<evidence type="ECO:0000259" key="4">
    <source>
        <dbReference type="Pfam" id="PF01103"/>
    </source>
</evidence>
<dbReference type="EMBL" id="AAXU02000001">
    <property type="protein sequence ID" value="EAZ79919.1"/>
    <property type="molecule type" value="Genomic_DNA"/>
</dbReference>
<proteinExistence type="predicted"/>
<comment type="caution">
    <text evidence="5">The sequence shown here is derived from an EMBL/GenBank/DDBJ whole genome shotgun (WGS) entry which is preliminary data.</text>
</comment>
<dbReference type="RefSeq" id="WP_008201675.1">
    <property type="nucleotide sequence ID" value="NZ_CM001023.1"/>
</dbReference>
<dbReference type="Gene3D" id="2.40.160.50">
    <property type="entry name" value="membrane protein fhac: a member of the omp85/tpsb transporter family"/>
    <property type="match status" value="1"/>
</dbReference>
<dbReference type="AlphaFoldDB" id="A3I0C3"/>
<protein>
    <submittedName>
        <fullName evidence="5">Glyceraldehyde 3-phosphate dehydrogenase</fullName>
    </submittedName>
</protein>
<feature type="signal peptide" evidence="3">
    <location>
        <begin position="1"/>
        <end position="22"/>
    </location>
</feature>
<evidence type="ECO:0000313" key="6">
    <source>
        <dbReference type="Proteomes" id="UP000003919"/>
    </source>
</evidence>
<gene>
    <name evidence="5" type="ORF">ALPR1_14859</name>
</gene>
<feature type="chain" id="PRO_5002652882" evidence="3">
    <location>
        <begin position="23"/>
        <end position="387"/>
    </location>
</feature>
<feature type="domain" description="Bacterial surface antigen (D15)" evidence="4">
    <location>
        <begin position="171"/>
        <end position="276"/>
    </location>
</feature>
<evidence type="ECO:0000256" key="1">
    <source>
        <dbReference type="ARBA" id="ARBA00004370"/>
    </source>
</evidence>
<accession>A3I0C3</accession>
<keyword evidence="2" id="KW-0472">Membrane</keyword>